<feature type="transmembrane region" description="Helical" evidence="2">
    <location>
        <begin position="57"/>
        <end position="80"/>
    </location>
</feature>
<dbReference type="EMBL" id="KX492134">
    <property type="protein sequence ID" value="AOO94498.1"/>
    <property type="molecule type" value="Genomic_DNA"/>
</dbReference>
<keyword evidence="2" id="KW-0472">Membrane</keyword>
<sequence>MVERAGADEQPVSLMAIRFDRPVSNAARFSRLLGAFSLVLALAVMIAHRFGGLATPYLVLLLIAAAGGALLAAMLAALGLRSLWLTGAEGGLAALAALIYAAFPLGLGAYATEHYLTLPDIYDVSTDPVSAPDWLSPRYSDQIWLKRNADVTPEDREKQLTAYPELTGRRYEGALDRVLEAVRKVAKMSGITITKSSGDTEPGRDPEDRPVKPPPASDDAVADAPDIVPVPTPRPYDDDVAKLIRGATGVTLQGTTRTLILGLRFDILIRLREEAETTFVDIRVASRYGQHDLGFSAAIAGDFLKALDAELLGIAGG</sequence>
<feature type="transmembrane region" description="Helical" evidence="2">
    <location>
        <begin position="92"/>
        <end position="111"/>
    </location>
</feature>
<reference evidence="3" key="2">
    <citation type="journal article" date="2016" name="Front. Microbiol.">
        <title>The Regulatory Protein RosR Affects Rhizobium leguminosarum bv. trifolii Protein Profiles, Cell Surface Properties, and Symbiosis with Clover.</title>
        <authorList>
            <person name="Rachwal K."/>
            <person name="Boguszewska A."/>
            <person name="Kopcinska J."/>
            <person name="Karas M."/>
            <person name="Tchorzewski M."/>
            <person name="Janczarek M."/>
        </authorList>
    </citation>
    <scope>NUCLEOTIDE SEQUENCE</scope>
    <source>
        <strain evidence="3">Rt24.2</strain>
    </source>
</reference>
<evidence type="ECO:0000313" key="3">
    <source>
        <dbReference type="EMBL" id="AOO94498.1"/>
    </source>
</evidence>
<keyword evidence="2" id="KW-0812">Transmembrane</keyword>
<dbReference type="Pfam" id="PF07386">
    <property type="entry name" value="DUF1499"/>
    <property type="match status" value="1"/>
</dbReference>
<accession>A0A1C9I673</accession>
<feature type="region of interest" description="Disordered" evidence="1">
    <location>
        <begin position="192"/>
        <end position="232"/>
    </location>
</feature>
<evidence type="ECO:0000256" key="1">
    <source>
        <dbReference type="SAM" id="MobiDB-lite"/>
    </source>
</evidence>
<reference evidence="3" key="1">
    <citation type="journal article" date="2015" name="BMC Genomics">
        <title>Transcriptome profiling of a Rhizobium leguminosarum bv. trifolii rosR mutant reveals the role of the transcriptional regulator RosR in motility, synthesis of cell-surface components, and other cellular processes.</title>
        <authorList>
            <person name="Rachwal K."/>
            <person name="Matczynska E."/>
            <person name="Janczarek M."/>
        </authorList>
    </citation>
    <scope>NUCLEOTIDE SEQUENCE</scope>
    <source>
        <strain evidence="3">Rt24.2</strain>
    </source>
</reference>
<organism evidence="3">
    <name type="scientific">Rhizobium leguminosarum bv. trifolii</name>
    <dbReference type="NCBI Taxonomy" id="386"/>
    <lineage>
        <taxon>Bacteria</taxon>
        <taxon>Pseudomonadati</taxon>
        <taxon>Pseudomonadota</taxon>
        <taxon>Alphaproteobacteria</taxon>
        <taxon>Hyphomicrobiales</taxon>
        <taxon>Rhizobiaceae</taxon>
        <taxon>Rhizobium/Agrobacterium group</taxon>
        <taxon>Rhizobium</taxon>
    </lineage>
</organism>
<dbReference type="InterPro" id="IPR010865">
    <property type="entry name" value="DUF1499"/>
</dbReference>
<protein>
    <submittedName>
        <fullName evidence="3">Membrane protein</fullName>
    </submittedName>
</protein>
<feature type="compositionally biased region" description="Basic and acidic residues" evidence="1">
    <location>
        <begin position="201"/>
        <end position="211"/>
    </location>
</feature>
<name>A0A1C9I673_RHILT</name>
<evidence type="ECO:0000256" key="2">
    <source>
        <dbReference type="SAM" id="Phobius"/>
    </source>
</evidence>
<keyword evidence="2" id="KW-1133">Transmembrane helix</keyword>
<feature type="transmembrane region" description="Helical" evidence="2">
    <location>
        <begin position="32"/>
        <end position="51"/>
    </location>
</feature>
<dbReference type="AlphaFoldDB" id="A0A1C9I673"/>
<proteinExistence type="predicted"/>
<feature type="compositionally biased region" description="Low complexity" evidence="1">
    <location>
        <begin position="217"/>
        <end position="227"/>
    </location>
</feature>